<keyword evidence="2" id="KW-1185">Reference proteome</keyword>
<dbReference type="AlphaFoldDB" id="A0AAD8PAF1"/>
<dbReference type="Proteomes" id="UP001229421">
    <property type="component" value="Unassembled WGS sequence"/>
</dbReference>
<protein>
    <submittedName>
        <fullName evidence="1">Uncharacterized protein</fullName>
    </submittedName>
</protein>
<evidence type="ECO:0000313" key="1">
    <source>
        <dbReference type="EMBL" id="KAK1439473.1"/>
    </source>
</evidence>
<evidence type="ECO:0000313" key="2">
    <source>
        <dbReference type="Proteomes" id="UP001229421"/>
    </source>
</evidence>
<gene>
    <name evidence="1" type="ORF">QVD17_05291</name>
</gene>
<organism evidence="1 2">
    <name type="scientific">Tagetes erecta</name>
    <name type="common">African marigold</name>
    <dbReference type="NCBI Taxonomy" id="13708"/>
    <lineage>
        <taxon>Eukaryota</taxon>
        <taxon>Viridiplantae</taxon>
        <taxon>Streptophyta</taxon>
        <taxon>Embryophyta</taxon>
        <taxon>Tracheophyta</taxon>
        <taxon>Spermatophyta</taxon>
        <taxon>Magnoliopsida</taxon>
        <taxon>eudicotyledons</taxon>
        <taxon>Gunneridae</taxon>
        <taxon>Pentapetalae</taxon>
        <taxon>asterids</taxon>
        <taxon>campanulids</taxon>
        <taxon>Asterales</taxon>
        <taxon>Asteraceae</taxon>
        <taxon>Asteroideae</taxon>
        <taxon>Heliantheae alliance</taxon>
        <taxon>Tageteae</taxon>
        <taxon>Tagetes</taxon>
    </lineage>
</organism>
<reference evidence="1" key="1">
    <citation type="journal article" date="2023" name="bioRxiv">
        <title>Improved chromosome-level genome assembly for marigold (Tagetes erecta).</title>
        <authorList>
            <person name="Jiang F."/>
            <person name="Yuan L."/>
            <person name="Wang S."/>
            <person name="Wang H."/>
            <person name="Xu D."/>
            <person name="Wang A."/>
            <person name="Fan W."/>
        </authorList>
    </citation>
    <scope>NUCLEOTIDE SEQUENCE</scope>
    <source>
        <strain evidence="1">WSJ</strain>
        <tissue evidence="1">Leaf</tissue>
    </source>
</reference>
<accession>A0AAD8PAF1</accession>
<comment type="caution">
    <text evidence="1">The sequence shown here is derived from an EMBL/GenBank/DDBJ whole genome shotgun (WGS) entry which is preliminary data.</text>
</comment>
<sequence>MVIHCTLIQVTHYSNMPSYVLLRFILLLSAHLHHLHNHFTHLKTLDFASSATISINGEEEIQTQMSTYNNHQQVQLNFHYFTRFFK</sequence>
<name>A0AAD8PAF1_TARER</name>
<dbReference type="EMBL" id="JAUHHV010000001">
    <property type="protein sequence ID" value="KAK1439473.1"/>
    <property type="molecule type" value="Genomic_DNA"/>
</dbReference>
<proteinExistence type="predicted"/>